<dbReference type="KEGG" id="bne:DA69_13475"/>
<gene>
    <name evidence="1" type="ORF">DA69_13475</name>
</gene>
<keyword evidence="2" id="KW-1185">Reference proteome</keyword>
<organism evidence="1 2">
    <name type="scientific">Brevundimonas naejangsanensis</name>
    <dbReference type="NCBI Taxonomy" id="588932"/>
    <lineage>
        <taxon>Bacteria</taxon>
        <taxon>Pseudomonadati</taxon>
        <taxon>Pseudomonadota</taxon>
        <taxon>Alphaproteobacteria</taxon>
        <taxon>Caulobacterales</taxon>
        <taxon>Caulobacteraceae</taxon>
        <taxon>Brevundimonas</taxon>
    </lineage>
</organism>
<dbReference type="Proteomes" id="UP000077603">
    <property type="component" value="Chromosome"/>
</dbReference>
<protein>
    <submittedName>
        <fullName evidence="1">Uncharacterized protein</fullName>
    </submittedName>
</protein>
<accession>A0A172Y8W5</accession>
<proteinExistence type="predicted"/>
<dbReference type="STRING" id="588932.DA69_13475"/>
<dbReference type="EMBL" id="CP015614">
    <property type="protein sequence ID" value="ANF55658.1"/>
    <property type="molecule type" value="Genomic_DNA"/>
</dbReference>
<sequence length="72" mass="7892">MDATLTLILLIASLAVVVFAGWRGARPIDLTRGPRMMPWRFIMLLAAALAFYLLIHLMAELSGRPLPAAPAF</sequence>
<dbReference type="RefSeq" id="WP_025978059.1">
    <property type="nucleotide sequence ID" value="NZ_CP015614.1"/>
</dbReference>
<reference evidence="1 2" key="1">
    <citation type="journal article" date="2014" name="Genome Announc.">
        <title>Genome Sequence of a Promising Hydrogen-Producing Facultative Anaerobic Bacterium, Brevundimonas naejangsanensis Strain B1.</title>
        <authorList>
            <person name="Su H."/>
            <person name="Zhang T."/>
            <person name="Bao M."/>
            <person name="Jiang Y."/>
            <person name="Wang Y."/>
            <person name="Tan T."/>
        </authorList>
    </citation>
    <scope>NUCLEOTIDE SEQUENCE [LARGE SCALE GENOMIC DNA]</scope>
    <source>
        <strain evidence="1 2">B1</strain>
    </source>
</reference>
<evidence type="ECO:0000313" key="2">
    <source>
        <dbReference type="Proteomes" id="UP000077603"/>
    </source>
</evidence>
<evidence type="ECO:0000313" key="1">
    <source>
        <dbReference type="EMBL" id="ANF55658.1"/>
    </source>
</evidence>
<dbReference type="AlphaFoldDB" id="A0A172Y8W5"/>
<name>A0A172Y8W5_9CAUL</name>